<evidence type="ECO:0000256" key="1">
    <source>
        <dbReference type="SAM" id="MobiDB-lite"/>
    </source>
</evidence>
<accession>A0A7X9IIZ4</accession>
<protein>
    <submittedName>
        <fullName evidence="2">Uncharacterized protein</fullName>
    </submittedName>
</protein>
<proteinExistence type="predicted"/>
<organism evidence="2 3">
    <name type="scientific">SAR324 cluster bacterium</name>
    <dbReference type="NCBI Taxonomy" id="2024889"/>
    <lineage>
        <taxon>Bacteria</taxon>
        <taxon>Deltaproteobacteria</taxon>
        <taxon>SAR324 cluster</taxon>
    </lineage>
</organism>
<dbReference type="EMBL" id="JAAZON010000011">
    <property type="protein sequence ID" value="NMC61587.1"/>
    <property type="molecule type" value="Genomic_DNA"/>
</dbReference>
<sequence length="57" mass="6183">MSIEATSGSRPVVITPPKNSEETTKPRENQADETRQSQAPESQPKESGSNNKLDEVA</sequence>
<evidence type="ECO:0000313" key="2">
    <source>
        <dbReference type="EMBL" id="NMC61587.1"/>
    </source>
</evidence>
<gene>
    <name evidence="2" type="ORF">GYA55_00310</name>
</gene>
<evidence type="ECO:0000313" key="3">
    <source>
        <dbReference type="Proteomes" id="UP000524246"/>
    </source>
</evidence>
<dbReference type="Proteomes" id="UP000524246">
    <property type="component" value="Unassembled WGS sequence"/>
</dbReference>
<feature type="compositionally biased region" description="Basic and acidic residues" evidence="1">
    <location>
        <begin position="19"/>
        <end position="35"/>
    </location>
</feature>
<dbReference type="AlphaFoldDB" id="A0A7X9IIZ4"/>
<comment type="caution">
    <text evidence="2">The sequence shown here is derived from an EMBL/GenBank/DDBJ whole genome shotgun (WGS) entry which is preliminary data.</text>
</comment>
<feature type="region of interest" description="Disordered" evidence="1">
    <location>
        <begin position="1"/>
        <end position="57"/>
    </location>
</feature>
<feature type="compositionally biased region" description="Polar residues" evidence="1">
    <location>
        <begin position="36"/>
        <end position="51"/>
    </location>
</feature>
<name>A0A7X9IIZ4_9DELT</name>
<reference evidence="2 3" key="1">
    <citation type="journal article" date="2020" name="Biotechnol. Biofuels">
        <title>New insights from the biogas microbiome by comprehensive genome-resolved metagenomics of nearly 1600 species originating from multiple anaerobic digesters.</title>
        <authorList>
            <person name="Campanaro S."/>
            <person name="Treu L."/>
            <person name="Rodriguez-R L.M."/>
            <person name="Kovalovszki A."/>
            <person name="Ziels R.M."/>
            <person name="Maus I."/>
            <person name="Zhu X."/>
            <person name="Kougias P.G."/>
            <person name="Basile A."/>
            <person name="Luo G."/>
            <person name="Schluter A."/>
            <person name="Konstantinidis K.T."/>
            <person name="Angelidaki I."/>
        </authorList>
    </citation>
    <scope>NUCLEOTIDE SEQUENCE [LARGE SCALE GENOMIC DNA]</scope>
    <source>
        <strain evidence="2">AS27yjCOA_65</strain>
    </source>
</reference>